<dbReference type="EMBL" id="AYET01000001">
    <property type="protein sequence ID" value="ESK49379.1"/>
    <property type="molecule type" value="Genomic_DNA"/>
</dbReference>
<evidence type="ECO:0000313" key="3">
    <source>
        <dbReference type="Proteomes" id="UP000018415"/>
    </source>
</evidence>
<evidence type="ECO:0000313" key="2">
    <source>
        <dbReference type="EMBL" id="ESK49379.1"/>
    </source>
</evidence>
<feature type="coiled-coil region" evidence="1">
    <location>
        <begin position="48"/>
        <end position="129"/>
    </location>
</feature>
<protein>
    <submittedName>
        <fullName evidence="2">Uncharacterized protein</fullName>
    </submittedName>
</protein>
<dbReference type="AlphaFoldDB" id="V2VNU1"/>
<keyword evidence="3" id="KW-1185">Reference proteome</keyword>
<gene>
    <name evidence="2" type="ORF">P253_00222</name>
</gene>
<dbReference type="RefSeq" id="WP_016659931.1">
    <property type="nucleotide sequence ID" value="NZ_BBSF01000002.1"/>
</dbReference>
<dbReference type="OrthoDB" id="9097377at2"/>
<sequence length="136" mass="15850">MSKMLENYEAALQRLIHNKPTNPKLQNTKYKINKATVSIEAGRDPSSIRNDNLELNELRSKIKQAEIERKGLGNTPSSLPKKELKEKLNETKDEYTDLQKRYNILLVQVNSLIVENKKLKDELKNYIKKENLLPFK</sequence>
<accession>V2VNU1</accession>
<dbReference type="Proteomes" id="UP000018415">
    <property type="component" value="Unassembled WGS sequence"/>
</dbReference>
<keyword evidence="1" id="KW-0175">Coiled coil</keyword>
<organism evidence="2 3">
    <name type="scientific">Acinetobacter indicus CIP 110367</name>
    <dbReference type="NCBI Taxonomy" id="1341679"/>
    <lineage>
        <taxon>Bacteria</taxon>
        <taxon>Pseudomonadati</taxon>
        <taxon>Pseudomonadota</taxon>
        <taxon>Gammaproteobacteria</taxon>
        <taxon>Moraxellales</taxon>
        <taxon>Moraxellaceae</taxon>
        <taxon>Acinetobacter</taxon>
    </lineage>
</organism>
<proteinExistence type="predicted"/>
<name>V2VNU1_9GAMM</name>
<evidence type="ECO:0000256" key="1">
    <source>
        <dbReference type="SAM" id="Coils"/>
    </source>
</evidence>
<reference evidence="2 3" key="1">
    <citation type="submission" date="2013-10" db="EMBL/GenBank/DDBJ databases">
        <title>The Genome Sequence of Acinetobacter indicus CIP 110367.</title>
        <authorList>
            <consortium name="The Broad Institute Genomics Platform"/>
            <consortium name="The Broad Institute Genome Sequencing Center for Infectious Disease"/>
            <person name="Cerqueira G."/>
            <person name="Feldgarden M."/>
            <person name="Courvalin P."/>
            <person name="Grillot-Courvalin C."/>
            <person name="Clermont D."/>
            <person name="Rocha E."/>
            <person name="Yoon E.-J."/>
            <person name="Nemec A."/>
            <person name="Young S.K."/>
            <person name="Zeng Q."/>
            <person name="Gargeya S."/>
            <person name="Fitzgerald M."/>
            <person name="Abouelleil A."/>
            <person name="Alvarado L."/>
            <person name="Berlin A.M."/>
            <person name="Chapman S.B."/>
            <person name="Gainer-Dewar J."/>
            <person name="Goldberg J."/>
            <person name="Gnerre S."/>
            <person name="Griggs A."/>
            <person name="Gujja S."/>
            <person name="Hansen M."/>
            <person name="Howarth C."/>
            <person name="Imamovic A."/>
            <person name="Ireland A."/>
            <person name="Larimer J."/>
            <person name="McCowan C."/>
            <person name="Murphy C."/>
            <person name="Pearson M."/>
            <person name="Poon T.W."/>
            <person name="Priest M."/>
            <person name="Roberts A."/>
            <person name="Saif S."/>
            <person name="Shea T."/>
            <person name="Sykes S."/>
            <person name="Wortman J."/>
            <person name="Nusbaum C."/>
            <person name="Birren B."/>
        </authorList>
    </citation>
    <scope>NUCLEOTIDE SEQUENCE [LARGE SCALE GENOMIC DNA]</scope>
    <source>
        <strain evidence="2 3">CIP 110367</strain>
    </source>
</reference>
<comment type="caution">
    <text evidence="2">The sequence shown here is derived from an EMBL/GenBank/DDBJ whole genome shotgun (WGS) entry which is preliminary data.</text>
</comment>
<dbReference type="HOGENOM" id="CLU_1870928_0_0_6"/>